<dbReference type="Proteomes" id="UP000232323">
    <property type="component" value="Unassembled WGS sequence"/>
</dbReference>
<evidence type="ECO:0000313" key="3">
    <source>
        <dbReference type="Proteomes" id="UP000232323"/>
    </source>
</evidence>
<feature type="compositionally biased region" description="Polar residues" evidence="1">
    <location>
        <begin position="284"/>
        <end position="311"/>
    </location>
</feature>
<organism evidence="2 3">
    <name type="scientific">Chlamydomonas eustigma</name>
    <dbReference type="NCBI Taxonomy" id="1157962"/>
    <lineage>
        <taxon>Eukaryota</taxon>
        <taxon>Viridiplantae</taxon>
        <taxon>Chlorophyta</taxon>
        <taxon>core chlorophytes</taxon>
        <taxon>Chlorophyceae</taxon>
        <taxon>CS clade</taxon>
        <taxon>Chlamydomonadales</taxon>
        <taxon>Chlamydomonadaceae</taxon>
        <taxon>Chlamydomonas</taxon>
    </lineage>
</organism>
<gene>
    <name evidence="2" type="ORF">CEUSTIGMA_g10174.t1</name>
</gene>
<dbReference type="AlphaFoldDB" id="A0A250XI46"/>
<feature type="region of interest" description="Disordered" evidence="1">
    <location>
        <begin position="171"/>
        <end position="255"/>
    </location>
</feature>
<sequence>MEQLNSCLVVASDEKIRLRKARSRQVLYNSEAREAVDDVLLRYSQSVWKQMPTDLDPSNSISVHVSLVKRMLPESLAKAPPAVLQLAPACTDLAALKLMIQRVTRGVMQPGKIFLEKPGNPNALIQIMEEMSLKDQNVVDGDLLRVEAEPTHAQRAAVWAYNPLVDTPTAPPHTTHLRSPRRLHASHRSTSITVYQRHQSASAGGSITRLSAENDGTCGQIVSKDLPTNAGRPSSTAAAKAMGPQSSLRSKDDPVVRAATATAEASAAVAAARSSLLQSLQAQKSPPATSGSIRMSTRLSRGLSSGPTGNDTAAVDTAPCALPLQASALVSAVPRHMSPPMQRAGDRGSQKRLKVSRPIAQGALSDGERGEGLLEPDGGEGDHDGEVILVCEEEGTIRDHQRAVNEELEEEEDEGVYDQLHGTQRLSLGRQKRVCWDTECTLKFLKGVKKYYLQSSPNYIGTPWIRILEEFDDLPGDNRSLKDKYVNIMHAVERKFLGCRNSSLLSKEVQALAKQIYEEKMKTGQE</sequence>
<reference evidence="2 3" key="1">
    <citation type="submission" date="2017-08" db="EMBL/GenBank/DDBJ databases">
        <title>Acidophilic green algal genome provides insights into adaptation to an acidic environment.</title>
        <authorList>
            <person name="Hirooka S."/>
            <person name="Hirose Y."/>
            <person name="Kanesaki Y."/>
            <person name="Higuchi S."/>
            <person name="Fujiwara T."/>
            <person name="Onuma R."/>
            <person name="Era A."/>
            <person name="Ohbayashi R."/>
            <person name="Uzuka A."/>
            <person name="Nozaki H."/>
            <person name="Yoshikawa H."/>
            <person name="Miyagishima S.Y."/>
        </authorList>
    </citation>
    <scope>NUCLEOTIDE SEQUENCE [LARGE SCALE GENOMIC DNA]</scope>
    <source>
        <strain evidence="2 3">NIES-2499</strain>
    </source>
</reference>
<accession>A0A250XI46</accession>
<comment type="caution">
    <text evidence="2">The sequence shown here is derived from an EMBL/GenBank/DDBJ whole genome shotgun (WGS) entry which is preliminary data.</text>
</comment>
<protein>
    <submittedName>
        <fullName evidence="2">Uncharacterized protein</fullName>
    </submittedName>
</protein>
<feature type="compositionally biased region" description="Basic residues" evidence="1">
    <location>
        <begin position="175"/>
        <end position="187"/>
    </location>
</feature>
<feature type="region of interest" description="Disordered" evidence="1">
    <location>
        <begin position="280"/>
        <end position="314"/>
    </location>
</feature>
<feature type="compositionally biased region" description="Polar residues" evidence="1">
    <location>
        <begin position="188"/>
        <end position="211"/>
    </location>
</feature>
<dbReference type="EMBL" id="BEGY01000085">
    <property type="protein sequence ID" value="GAX82748.1"/>
    <property type="molecule type" value="Genomic_DNA"/>
</dbReference>
<evidence type="ECO:0000313" key="2">
    <source>
        <dbReference type="EMBL" id="GAX82748.1"/>
    </source>
</evidence>
<keyword evidence="3" id="KW-1185">Reference proteome</keyword>
<name>A0A250XI46_9CHLO</name>
<proteinExistence type="predicted"/>
<evidence type="ECO:0000256" key="1">
    <source>
        <dbReference type="SAM" id="MobiDB-lite"/>
    </source>
</evidence>
<feature type="region of interest" description="Disordered" evidence="1">
    <location>
        <begin position="360"/>
        <end position="384"/>
    </location>
</feature>
<dbReference type="OrthoDB" id="10683720at2759"/>